<dbReference type="SUPFAM" id="SSF51069">
    <property type="entry name" value="Carbonic anhydrase"/>
    <property type="match status" value="1"/>
</dbReference>
<dbReference type="InterPro" id="IPR036398">
    <property type="entry name" value="CA_dom_sf"/>
</dbReference>
<accession>A0A814LI91</accession>
<evidence type="ECO:0000256" key="8">
    <source>
        <dbReference type="SAM" id="SignalP"/>
    </source>
</evidence>
<dbReference type="Proteomes" id="UP000663877">
    <property type="component" value="Unassembled WGS sequence"/>
</dbReference>
<dbReference type="CDD" id="cd00326">
    <property type="entry name" value="alpha_CA"/>
    <property type="match status" value="1"/>
</dbReference>
<gene>
    <name evidence="10" type="ORF">BJG266_LOCUS19467</name>
    <name evidence="11" type="ORF">QVE165_LOCUS36820</name>
</gene>
<keyword evidence="7" id="KW-0812">Transmembrane</keyword>
<evidence type="ECO:0000256" key="7">
    <source>
        <dbReference type="SAM" id="Phobius"/>
    </source>
</evidence>
<feature type="chain" id="PRO_5035601629" description="carbonic anhydrase" evidence="8">
    <location>
        <begin position="22"/>
        <end position="311"/>
    </location>
</feature>
<evidence type="ECO:0000313" key="10">
    <source>
        <dbReference type="EMBL" id="CAF1066565.1"/>
    </source>
</evidence>
<dbReference type="SMART" id="SM01057">
    <property type="entry name" value="Carb_anhydrase"/>
    <property type="match status" value="1"/>
</dbReference>
<dbReference type="InterPro" id="IPR023561">
    <property type="entry name" value="Carbonic_anhydrase_a-class"/>
</dbReference>
<evidence type="ECO:0000256" key="1">
    <source>
        <dbReference type="ARBA" id="ARBA00010718"/>
    </source>
</evidence>
<evidence type="ECO:0000256" key="5">
    <source>
        <dbReference type="ARBA" id="ARBA00023239"/>
    </source>
</evidence>
<comment type="caution">
    <text evidence="10">The sequence shown here is derived from an EMBL/GenBank/DDBJ whole genome shotgun (WGS) entry which is preliminary data.</text>
</comment>
<evidence type="ECO:0000313" key="13">
    <source>
        <dbReference type="Proteomes" id="UP000663877"/>
    </source>
</evidence>
<keyword evidence="7" id="KW-1133">Transmembrane helix</keyword>
<evidence type="ECO:0000313" key="12">
    <source>
        <dbReference type="Proteomes" id="UP000663832"/>
    </source>
</evidence>
<dbReference type="AlphaFoldDB" id="A0A814LI91"/>
<keyword evidence="3" id="KW-0479">Metal-binding</keyword>
<organism evidence="10 13">
    <name type="scientific">Adineta steineri</name>
    <dbReference type="NCBI Taxonomy" id="433720"/>
    <lineage>
        <taxon>Eukaryota</taxon>
        <taxon>Metazoa</taxon>
        <taxon>Spiralia</taxon>
        <taxon>Gnathifera</taxon>
        <taxon>Rotifera</taxon>
        <taxon>Eurotatoria</taxon>
        <taxon>Bdelloidea</taxon>
        <taxon>Adinetida</taxon>
        <taxon>Adinetidae</taxon>
        <taxon>Adineta</taxon>
    </lineage>
</organism>
<dbReference type="GO" id="GO:0004089">
    <property type="term" value="F:carbonate dehydratase activity"/>
    <property type="evidence" value="ECO:0007669"/>
    <property type="project" value="UniProtKB-EC"/>
</dbReference>
<reference evidence="10" key="1">
    <citation type="submission" date="2021-02" db="EMBL/GenBank/DDBJ databases">
        <authorList>
            <person name="Nowell W R."/>
        </authorList>
    </citation>
    <scope>NUCLEOTIDE SEQUENCE</scope>
</reference>
<proteinExistence type="inferred from homology"/>
<dbReference type="PROSITE" id="PS51144">
    <property type="entry name" value="ALPHA_CA_2"/>
    <property type="match status" value="1"/>
</dbReference>
<dbReference type="PANTHER" id="PTHR18952:SF265">
    <property type="entry name" value="CARBONIC ANHYDRASE"/>
    <property type="match status" value="1"/>
</dbReference>
<protein>
    <recommendedName>
        <fullName evidence="2">carbonic anhydrase</fullName>
        <ecNumber evidence="2">4.2.1.1</ecNumber>
    </recommendedName>
</protein>
<feature type="domain" description="Alpha-carbonic anhydrase" evidence="9">
    <location>
        <begin position="29"/>
        <end position="269"/>
    </location>
</feature>
<feature type="signal peptide" evidence="8">
    <location>
        <begin position="1"/>
        <end position="21"/>
    </location>
</feature>
<evidence type="ECO:0000256" key="3">
    <source>
        <dbReference type="ARBA" id="ARBA00022723"/>
    </source>
</evidence>
<sequence>MFRTFIWQLLFIFSLLNYSIFQHIHPSTQQWDYQRHGPDTWPHLFDTCEGEFQSPIDIRITNLIYDPHLHPLSFNGYTTNSSLHQWNFTHNGKTIIAYPPTLANFSISGVSLPEIFYLVQFELHWGYNIYQGSEHTFNGFKYPLEVQFIHRGRFSNALAIVSILFELRQHDNPYIDNLLSILNQTVDTSISIEHQLDISRLFPTDSSPRFYLYNGSLTIPPCTEDVTWIILARKIPISAYQLEIFTQNSIPSNFRHTQKLYSRKILANFQPELHESFYTEEDTSIHHSFAHMKNISNFFLLLILIIFWMIR</sequence>
<comment type="catalytic activity">
    <reaction evidence="6">
        <text>hydrogencarbonate + H(+) = CO2 + H2O</text>
        <dbReference type="Rhea" id="RHEA:10748"/>
        <dbReference type="ChEBI" id="CHEBI:15377"/>
        <dbReference type="ChEBI" id="CHEBI:15378"/>
        <dbReference type="ChEBI" id="CHEBI:16526"/>
        <dbReference type="ChEBI" id="CHEBI:17544"/>
        <dbReference type="EC" id="4.2.1.1"/>
    </reaction>
</comment>
<keyword evidence="5" id="KW-0456">Lyase</keyword>
<dbReference type="EC" id="4.2.1.1" evidence="2"/>
<dbReference type="InterPro" id="IPR001148">
    <property type="entry name" value="CA_dom"/>
</dbReference>
<dbReference type="EMBL" id="CAJNOI010000104">
    <property type="protein sequence ID" value="CAF1066565.1"/>
    <property type="molecule type" value="Genomic_DNA"/>
</dbReference>
<dbReference type="OrthoDB" id="429145at2759"/>
<evidence type="ECO:0000256" key="2">
    <source>
        <dbReference type="ARBA" id="ARBA00012925"/>
    </source>
</evidence>
<evidence type="ECO:0000313" key="11">
    <source>
        <dbReference type="EMBL" id="CAF1401913.1"/>
    </source>
</evidence>
<dbReference type="Gene3D" id="3.10.200.10">
    <property type="entry name" value="Alpha carbonic anhydrase"/>
    <property type="match status" value="1"/>
</dbReference>
<dbReference type="PANTHER" id="PTHR18952">
    <property type="entry name" value="CARBONIC ANHYDRASE"/>
    <property type="match status" value="1"/>
</dbReference>
<evidence type="ECO:0000259" key="9">
    <source>
        <dbReference type="PROSITE" id="PS51144"/>
    </source>
</evidence>
<dbReference type="GO" id="GO:0008270">
    <property type="term" value="F:zinc ion binding"/>
    <property type="evidence" value="ECO:0007669"/>
    <property type="project" value="InterPro"/>
</dbReference>
<dbReference type="EMBL" id="CAJNOM010000374">
    <property type="protein sequence ID" value="CAF1401913.1"/>
    <property type="molecule type" value="Genomic_DNA"/>
</dbReference>
<evidence type="ECO:0000256" key="4">
    <source>
        <dbReference type="ARBA" id="ARBA00022833"/>
    </source>
</evidence>
<dbReference type="Pfam" id="PF00194">
    <property type="entry name" value="Carb_anhydrase"/>
    <property type="match status" value="1"/>
</dbReference>
<evidence type="ECO:0000256" key="6">
    <source>
        <dbReference type="ARBA" id="ARBA00048348"/>
    </source>
</evidence>
<feature type="transmembrane region" description="Helical" evidence="7">
    <location>
        <begin position="294"/>
        <end position="310"/>
    </location>
</feature>
<keyword evidence="12" id="KW-1185">Reference proteome</keyword>
<name>A0A814LI91_9BILA</name>
<keyword evidence="4" id="KW-0862">Zinc</keyword>
<dbReference type="Proteomes" id="UP000663832">
    <property type="component" value="Unassembled WGS sequence"/>
</dbReference>
<keyword evidence="7" id="KW-0472">Membrane</keyword>
<comment type="similarity">
    <text evidence="1">Belongs to the alpha-carbonic anhydrase family.</text>
</comment>
<keyword evidence="8" id="KW-0732">Signal</keyword>